<dbReference type="SUPFAM" id="SSF55826">
    <property type="entry name" value="YbaK/ProRS associated domain"/>
    <property type="match status" value="1"/>
</dbReference>
<protein>
    <recommendedName>
        <fullName evidence="12">Proline--tRNA ligase</fullName>
        <ecNumber evidence="12">6.1.1.15</ecNumber>
    </recommendedName>
    <alternativeName>
        <fullName evidence="12">Prolyl-tRNA synthetase</fullName>
        <shortName evidence="12">ProRS</shortName>
    </alternativeName>
</protein>
<dbReference type="EC" id="6.1.1.15" evidence="12"/>
<evidence type="ECO:0000256" key="7">
    <source>
        <dbReference type="ARBA" id="ARBA00022917"/>
    </source>
</evidence>
<evidence type="ECO:0000313" key="15">
    <source>
        <dbReference type="Proteomes" id="UP000008633"/>
    </source>
</evidence>
<dbReference type="InterPro" id="IPR033730">
    <property type="entry name" value="ProRS_core_prok"/>
</dbReference>
<organism evidence="14 15">
    <name type="scientific">Nitratifractor salsuginis (strain DSM 16511 / JCM 12458 / E9I37-1)</name>
    <dbReference type="NCBI Taxonomy" id="749222"/>
    <lineage>
        <taxon>Bacteria</taxon>
        <taxon>Pseudomonadati</taxon>
        <taxon>Campylobacterota</taxon>
        <taxon>Epsilonproteobacteria</taxon>
        <taxon>Campylobacterales</taxon>
        <taxon>Sulfurovaceae</taxon>
        <taxon>Nitratifractor</taxon>
    </lineage>
</organism>
<keyword evidence="15" id="KW-1185">Reference proteome</keyword>
<feature type="domain" description="Aminoacyl-transfer RNA synthetases class-II family profile" evidence="13">
    <location>
        <begin position="52"/>
        <end position="476"/>
    </location>
</feature>
<dbReference type="InterPro" id="IPR004154">
    <property type="entry name" value="Anticodon-bd"/>
</dbReference>
<evidence type="ECO:0000256" key="3">
    <source>
        <dbReference type="ARBA" id="ARBA00022490"/>
    </source>
</evidence>
<dbReference type="InterPro" id="IPR044140">
    <property type="entry name" value="ProRS_anticodon_short"/>
</dbReference>
<dbReference type="NCBIfam" id="TIGR00409">
    <property type="entry name" value="proS_fam_II"/>
    <property type="match status" value="1"/>
</dbReference>
<comment type="subunit">
    <text evidence="2 12">Homodimer.</text>
</comment>
<dbReference type="OrthoDB" id="9809052at2"/>
<dbReference type="eggNOG" id="COG0442">
    <property type="taxonomic scope" value="Bacteria"/>
</dbReference>
<accession>E6X317</accession>
<dbReference type="InterPro" id="IPR023717">
    <property type="entry name" value="Pro-tRNA-Synthase_IIa_type1"/>
</dbReference>
<evidence type="ECO:0000256" key="11">
    <source>
        <dbReference type="ARBA" id="ARBA00060755"/>
    </source>
</evidence>
<dbReference type="CDD" id="cd04334">
    <property type="entry name" value="ProRS-INS"/>
    <property type="match status" value="1"/>
</dbReference>
<dbReference type="CDD" id="cd00779">
    <property type="entry name" value="ProRS_core_prok"/>
    <property type="match status" value="1"/>
</dbReference>
<dbReference type="HOGENOM" id="CLU_016739_0_0_7"/>
<evidence type="ECO:0000256" key="6">
    <source>
        <dbReference type="ARBA" id="ARBA00022840"/>
    </source>
</evidence>
<dbReference type="InterPro" id="IPR036621">
    <property type="entry name" value="Anticodon-bd_dom_sf"/>
</dbReference>
<comment type="domain">
    <text evidence="12">Consists of three domains: the N-terminal catalytic domain, the editing domain and the C-terminal anticodon-binding domain.</text>
</comment>
<dbReference type="PANTHER" id="PTHR42753:SF2">
    <property type="entry name" value="PROLINE--TRNA LIGASE"/>
    <property type="match status" value="1"/>
</dbReference>
<dbReference type="InterPro" id="IPR006195">
    <property type="entry name" value="aa-tRNA-synth_II"/>
</dbReference>
<dbReference type="InterPro" id="IPR045864">
    <property type="entry name" value="aa-tRNA-synth_II/BPL/LPL"/>
</dbReference>
<dbReference type="GO" id="GO:0005524">
    <property type="term" value="F:ATP binding"/>
    <property type="evidence" value="ECO:0007669"/>
    <property type="project" value="UniProtKB-UniRule"/>
</dbReference>
<dbReference type="SUPFAM" id="SSF52954">
    <property type="entry name" value="Class II aaRS ABD-related"/>
    <property type="match status" value="1"/>
</dbReference>
<evidence type="ECO:0000259" key="13">
    <source>
        <dbReference type="PROSITE" id="PS50862"/>
    </source>
</evidence>
<dbReference type="GO" id="GO:0006433">
    <property type="term" value="P:prolyl-tRNA aminoacylation"/>
    <property type="evidence" value="ECO:0007669"/>
    <property type="project" value="UniProtKB-UniRule"/>
</dbReference>
<dbReference type="InterPro" id="IPR002316">
    <property type="entry name" value="Pro-tRNA-ligase_IIa"/>
</dbReference>
<dbReference type="STRING" id="749222.Nitsa_0901"/>
<dbReference type="GO" id="GO:0005829">
    <property type="term" value="C:cytosol"/>
    <property type="evidence" value="ECO:0007669"/>
    <property type="project" value="TreeGrafter"/>
</dbReference>
<dbReference type="InterPro" id="IPR002314">
    <property type="entry name" value="aa-tRNA-synt_IIb"/>
</dbReference>
<dbReference type="NCBIfam" id="NF006625">
    <property type="entry name" value="PRK09194.1"/>
    <property type="match status" value="1"/>
</dbReference>
<name>E6X317_NITSE</name>
<evidence type="ECO:0000256" key="9">
    <source>
        <dbReference type="ARBA" id="ARBA00047671"/>
    </source>
</evidence>
<comment type="function">
    <text evidence="10 12">Catalyzes the attachment of proline to tRNA(Pro) in a two-step reaction: proline is first activated by ATP to form Pro-AMP and then transferred to the acceptor end of tRNA(Pro). As ProRS can inadvertently accommodate and process non-cognate amino acids such as alanine and cysteine, to avoid such errors it has two additional distinct editing activities against alanine. One activity is designated as 'pretransfer' editing and involves the tRNA(Pro)-independent hydrolysis of activated Ala-AMP. The other activity is designated 'posttransfer' editing and involves deacylation of mischarged Ala-tRNA(Pro). The misacylated Cys-tRNA(Pro) is not edited by ProRS.</text>
</comment>
<dbReference type="FunFam" id="3.30.930.10:FF:000066">
    <property type="entry name" value="Proline--tRNA ligase"/>
    <property type="match status" value="1"/>
</dbReference>
<dbReference type="SUPFAM" id="SSF55681">
    <property type="entry name" value="Class II aaRS and biotin synthetases"/>
    <property type="match status" value="1"/>
</dbReference>
<reference evidence="15" key="2">
    <citation type="submission" date="2011-01" db="EMBL/GenBank/DDBJ databases">
        <title>The complete genome of Nitratifractor salsuginis DSM 16511.</title>
        <authorList>
            <consortium name="US DOE Joint Genome Institute (JGI-PGF)"/>
            <person name="Lucas S."/>
            <person name="Copeland A."/>
            <person name="Lapidus A."/>
            <person name="Bruce D."/>
            <person name="Goodwin L."/>
            <person name="Pitluck S."/>
            <person name="Kyrpides N."/>
            <person name="Mavromatis K."/>
            <person name="Ivanova N."/>
            <person name="Mikhailova N."/>
            <person name="Zeytun A."/>
            <person name="Detter J.C."/>
            <person name="Tapia R."/>
            <person name="Han C."/>
            <person name="Land M."/>
            <person name="Hauser L."/>
            <person name="Markowitz V."/>
            <person name="Cheng J.-F."/>
            <person name="Hugenholtz P."/>
            <person name="Woyke T."/>
            <person name="Wu D."/>
            <person name="Tindall B."/>
            <person name="Schuetze A."/>
            <person name="Brambilla E."/>
            <person name="Klenk H.-P."/>
            <person name="Eisen J.A."/>
        </authorList>
    </citation>
    <scope>NUCLEOTIDE SEQUENCE [LARGE SCALE GENOMIC DNA]</scope>
    <source>
        <strain evidence="15">DSM 16511 / JCM 12458 / E9I37-1</strain>
    </source>
</reference>
<evidence type="ECO:0000256" key="10">
    <source>
        <dbReference type="ARBA" id="ARBA00053664"/>
    </source>
</evidence>
<dbReference type="HAMAP" id="MF_01569">
    <property type="entry name" value="Pro_tRNA_synth_type1"/>
    <property type="match status" value="1"/>
</dbReference>
<keyword evidence="6 12" id="KW-0067">ATP-binding</keyword>
<gene>
    <name evidence="12" type="primary">proS</name>
    <name evidence="14" type="ordered locus">Nitsa_0901</name>
</gene>
<evidence type="ECO:0000256" key="1">
    <source>
        <dbReference type="ARBA" id="ARBA00004496"/>
    </source>
</evidence>
<dbReference type="GO" id="GO:0004827">
    <property type="term" value="F:proline-tRNA ligase activity"/>
    <property type="evidence" value="ECO:0007669"/>
    <property type="project" value="UniProtKB-UniRule"/>
</dbReference>
<evidence type="ECO:0000256" key="4">
    <source>
        <dbReference type="ARBA" id="ARBA00022598"/>
    </source>
</evidence>
<dbReference type="EMBL" id="CP002452">
    <property type="protein sequence ID" value="ADV46161.1"/>
    <property type="molecule type" value="Genomic_DNA"/>
</dbReference>
<dbReference type="Pfam" id="PF04073">
    <property type="entry name" value="tRNA_edit"/>
    <property type="match status" value="1"/>
</dbReference>
<evidence type="ECO:0000256" key="5">
    <source>
        <dbReference type="ARBA" id="ARBA00022741"/>
    </source>
</evidence>
<dbReference type="Pfam" id="PF03129">
    <property type="entry name" value="HGTP_anticodon"/>
    <property type="match status" value="1"/>
</dbReference>
<keyword evidence="4 12" id="KW-0436">Ligase</keyword>
<dbReference type="CDD" id="cd00861">
    <property type="entry name" value="ProRS_anticodon_short"/>
    <property type="match status" value="1"/>
</dbReference>
<dbReference type="InterPro" id="IPR004500">
    <property type="entry name" value="Pro-tRNA-synth_IIa_bac-type"/>
</dbReference>
<dbReference type="AlphaFoldDB" id="E6X317"/>
<evidence type="ECO:0000256" key="2">
    <source>
        <dbReference type="ARBA" id="ARBA00011738"/>
    </source>
</evidence>
<evidence type="ECO:0000256" key="8">
    <source>
        <dbReference type="ARBA" id="ARBA00023146"/>
    </source>
</evidence>
<keyword evidence="3 12" id="KW-0963">Cytoplasm</keyword>
<keyword evidence="5 12" id="KW-0547">Nucleotide-binding</keyword>
<dbReference type="RefSeq" id="WP_013553855.1">
    <property type="nucleotide sequence ID" value="NC_014935.1"/>
</dbReference>
<dbReference type="FunFam" id="3.30.930.10:FF:000065">
    <property type="entry name" value="Proline--tRNA ligase"/>
    <property type="match status" value="1"/>
</dbReference>
<dbReference type="InterPro" id="IPR050062">
    <property type="entry name" value="Pro-tRNA_synthetase"/>
</dbReference>
<dbReference type="PRINTS" id="PR01046">
    <property type="entry name" value="TRNASYNTHPRO"/>
</dbReference>
<proteinExistence type="inferred from homology"/>
<keyword evidence="8 12" id="KW-0030">Aminoacyl-tRNA synthetase</keyword>
<sequence length="571" mass="64235">MRFSKLLIPTAKEAPSDAVLPSHIYLLRAGFIQSVGAGLYNFLPLGKRSLDRVRQVVKEELDAAGCQEVDLAFVTPAELWRESGRFEKYGKELLRFTDRKENEFVLGPTHEEMMVNLVRQSVKSYKQLPLHLYQIKTKFRDEIRPRFGLMRGREFLMEDGYSFHKDEEDMKREFDHMEATYSRIFTRLGLDFRVVEADSGAIGGSGSKEFMVLADSGEDTIVVCEGCDYGANIEAAVRAPKAAPEYEEGEEPEMTAGEFQTPGIKTIDDLADFFHIDPHHLIKAVAKKALYDEGREAIVLFFLRGNDELEETKACNAVGANELVDVSEEELRAAGLTPGFMGFINLPDGIRYVIDKELKGETPMIMGANKEDYHLIGVTVPDYGDFFADLVAVQEGDRCAKCGGRLHYTKGIEVGHIFQLGTRYSEPLNATFLDENGKRRPFVMGTYGIGVSRLLAAIIEQHHDDRGCIWTRESAPFDVEIIVSNIANDAEREAAEELYRLLKSKGVEVLLDDRKERFGFKMKDFELIGIPLGIVVGKKLADGQVELIVRDGLERIDLPLERVADEVLERV</sequence>
<comment type="subcellular location">
    <subcellularLocation>
        <location evidence="1 12">Cytoplasm</location>
    </subcellularLocation>
</comment>
<dbReference type="InterPro" id="IPR007214">
    <property type="entry name" value="YbaK/aa-tRNA-synth-assoc-dom"/>
</dbReference>
<comment type="catalytic activity">
    <reaction evidence="9 12">
        <text>tRNA(Pro) + L-proline + ATP = L-prolyl-tRNA(Pro) + AMP + diphosphate</text>
        <dbReference type="Rhea" id="RHEA:14305"/>
        <dbReference type="Rhea" id="RHEA-COMP:9700"/>
        <dbReference type="Rhea" id="RHEA-COMP:9702"/>
        <dbReference type="ChEBI" id="CHEBI:30616"/>
        <dbReference type="ChEBI" id="CHEBI:33019"/>
        <dbReference type="ChEBI" id="CHEBI:60039"/>
        <dbReference type="ChEBI" id="CHEBI:78442"/>
        <dbReference type="ChEBI" id="CHEBI:78532"/>
        <dbReference type="ChEBI" id="CHEBI:456215"/>
        <dbReference type="EC" id="6.1.1.15"/>
    </reaction>
</comment>
<dbReference type="Gene3D" id="3.30.930.10">
    <property type="entry name" value="Bira Bifunctional Protein, Domain 2"/>
    <property type="match status" value="2"/>
</dbReference>
<dbReference type="PROSITE" id="PS50862">
    <property type="entry name" value="AA_TRNA_LIGASE_II"/>
    <property type="match status" value="1"/>
</dbReference>
<dbReference type="GO" id="GO:0002161">
    <property type="term" value="F:aminoacyl-tRNA deacylase activity"/>
    <property type="evidence" value="ECO:0007669"/>
    <property type="project" value="InterPro"/>
</dbReference>
<dbReference type="Gene3D" id="3.40.50.800">
    <property type="entry name" value="Anticodon-binding domain"/>
    <property type="match status" value="1"/>
</dbReference>
<keyword evidence="7 12" id="KW-0648">Protein biosynthesis</keyword>
<dbReference type="PANTHER" id="PTHR42753">
    <property type="entry name" value="MITOCHONDRIAL RIBOSOME PROTEIN L39/PROLYL-TRNA LIGASE FAMILY MEMBER"/>
    <property type="match status" value="1"/>
</dbReference>
<dbReference type="KEGG" id="nsa:Nitsa_0901"/>
<evidence type="ECO:0000313" key="14">
    <source>
        <dbReference type="EMBL" id="ADV46161.1"/>
    </source>
</evidence>
<dbReference type="Proteomes" id="UP000008633">
    <property type="component" value="Chromosome"/>
</dbReference>
<comment type="similarity">
    <text evidence="11 12">Belongs to the class-II aminoacyl-tRNA synthetase family. ProS type 1 subfamily.</text>
</comment>
<dbReference type="InterPro" id="IPR036754">
    <property type="entry name" value="YbaK/aa-tRNA-synt-asso_dom_sf"/>
</dbReference>
<dbReference type="Pfam" id="PF00587">
    <property type="entry name" value="tRNA-synt_2b"/>
    <property type="match status" value="1"/>
</dbReference>
<evidence type="ECO:0000256" key="12">
    <source>
        <dbReference type="HAMAP-Rule" id="MF_01569"/>
    </source>
</evidence>
<reference evidence="14 15" key="1">
    <citation type="journal article" date="2011" name="Stand. Genomic Sci.">
        <title>Complete genome sequence of Nitratifractor salsuginis type strain (E9I37-1).</title>
        <authorList>
            <person name="Anderson I."/>
            <person name="Sikorski J."/>
            <person name="Zeytun A."/>
            <person name="Nolan M."/>
            <person name="Lapidus A."/>
            <person name="Lucas S."/>
            <person name="Hammon N."/>
            <person name="Deshpande S."/>
            <person name="Cheng J.F."/>
            <person name="Tapia R."/>
            <person name="Han C."/>
            <person name="Goodwin L."/>
            <person name="Pitluck S."/>
            <person name="Liolios K."/>
            <person name="Pagani I."/>
            <person name="Ivanova N."/>
            <person name="Huntemann M."/>
            <person name="Mavromatis K."/>
            <person name="Ovchinikova G."/>
            <person name="Pati A."/>
            <person name="Chen A."/>
            <person name="Palaniappan K."/>
            <person name="Land M."/>
            <person name="Hauser L."/>
            <person name="Brambilla E.M."/>
            <person name="Ngatchou-Djao O.D."/>
            <person name="Rohde M."/>
            <person name="Tindall B.J."/>
            <person name="Goker M."/>
            <person name="Detter J.C."/>
            <person name="Woyke T."/>
            <person name="Bristow J."/>
            <person name="Eisen J.A."/>
            <person name="Markowitz V."/>
            <person name="Hugenholtz P."/>
            <person name="Klenk H.P."/>
            <person name="Kyrpides N.C."/>
        </authorList>
    </citation>
    <scope>NUCLEOTIDE SEQUENCE [LARGE SCALE GENOMIC DNA]</scope>
    <source>
        <strain evidence="15">DSM 16511 / JCM 12458 / E9I37-1</strain>
    </source>
</reference>